<dbReference type="EMBL" id="QLTT01000003">
    <property type="protein sequence ID" value="RAS67149.1"/>
    <property type="molecule type" value="Genomic_DNA"/>
</dbReference>
<evidence type="ECO:0000313" key="3">
    <source>
        <dbReference type="Proteomes" id="UP000248714"/>
    </source>
</evidence>
<gene>
    <name evidence="2" type="ORF">C8D87_103488</name>
</gene>
<organism evidence="2 3">
    <name type="scientific">Lentzea atacamensis</name>
    <dbReference type="NCBI Taxonomy" id="531938"/>
    <lineage>
        <taxon>Bacteria</taxon>
        <taxon>Bacillati</taxon>
        <taxon>Actinomycetota</taxon>
        <taxon>Actinomycetes</taxon>
        <taxon>Pseudonocardiales</taxon>
        <taxon>Pseudonocardiaceae</taxon>
        <taxon>Lentzea</taxon>
    </lineage>
</organism>
<protein>
    <submittedName>
        <fullName evidence="2">Amidase</fullName>
    </submittedName>
</protein>
<dbReference type="InterPro" id="IPR036928">
    <property type="entry name" value="AS_sf"/>
</dbReference>
<name>A0ABX9EC80_9PSEU</name>
<dbReference type="Gene3D" id="3.90.1300.10">
    <property type="entry name" value="Amidase signature (AS) domain"/>
    <property type="match status" value="1"/>
</dbReference>
<sequence length="78" mass="8134">MRSTVRSSPLLTETRMISFTSFCNITGLPAVSLPVHASAGGLPVGAQLVAGPWDEAVLIRLASALEPVVGWTDLRSGT</sequence>
<proteinExistence type="predicted"/>
<feature type="domain" description="Amidase" evidence="1">
    <location>
        <begin position="16"/>
        <end position="58"/>
    </location>
</feature>
<dbReference type="InterPro" id="IPR023631">
    <property type="entry name" value="Amidase_dom"/>
</dbReference>
<evidence type="ECO:0000259" key="1">
    <source>
        <dbReference type="Pfam" id="PF01425"/>
    </source>
</evidence>
<comment type="caution">
    <text evidence="2">The sequence shown here is derived from an EMBL/GenBank/DDBJ whole genome shotgun (WGS) entry which is preliminary data.</text>
</comment>
<dbReference type="SUPFAM" id="SSF75304">
    <property type="entry name" value="Amidase signature (AS) enzymes"/>
    <property type="match status" value="1"/>
</dbReference>
<dbReference type="Proteomes" id="UP000248714">
    <property type="component" value="Unassembled WGS sequence"/>
</dbReference>
<accession>A0ABX9EC80</accession>
<dbReference type="Pfam" id="PF01425">
    <property type="entry name" value="Amidase"/>
    <property type="match status" value="1"/>
</dbReference>
<keyword evidence="3" id="KW-1185">Reference proteome</keyword>
<reference evidence="2 3" key="1">
    <citation type="submission" date="2018-06" db="EMBL/GenBank/DDBJ databases">
        <title>Genomic Encyclopedia of Type Strains, Phase IV (KMG-IV): sequencing the most valuable type-strain genomes for metagenomic binning, comparative biology and taxonomic classification.</title>
        <authorList>
            <person name="Goeker M."/>
        </authorList>
    </citation>
    <scope>NUCLEOTIDE SEQUENCE [LARGE SCALE GENOMIC DNA]</scope>
    <source>
        <strain evidence="2 3">DSM 45479</strain>
    </source>
</reference>
<evidence type="ECO:0000313" key="2">
    <source>
        <dbReference type="EMBL" id="RAS67149.1"/>
    </source>
</evidence>